<evidence type="ECO:0000313" key="2">
    <source>
        <dbReference type="Proteomes" id="UP000789366"/>
    </source>
</evidence>
<reference evidence="1" key="1">
    <citation type="submission" date="2021-06" db="EMBL/GenBank/DDBJ databases">
        <authorList>
            <person name="Kallberg Y."/>
            <person name="Tangrot J."/>
            <person name="Rosling A."/>
        </authorList>
    </citation>
    <scope>NUCLEOTIDE SEQUENCE</scope>
    <source>
        <strain evidence="1">28 12/20/2015</strain>
    </source>
</reference>
<sequence>YTVLPELTLLLEPDNIVNAMEPADIESATDYSFLLGLLQDSTLKLPLKLVEINSLSNFSLPLVKSIF</sequence>
<name>A0ACA9K6Z2_9GLOM</name>
<gene>
    <name evidence="1" type="ORF">SPELUC_LOCUS1074</name>
</gene>
<dbReference type="Proteomes" id="UP000789366">
    <property type="component" value="Unassembled WGS sequence"/>
</dbReference>
<protein>
    <submittedName>
        <fullName evidence="1">3199_t:CDS:1</fullName>
    </submittedName>
</protein>
<feature type="non-terminal residue" evidence="1">
    <location>
        <position position="1"/>
    </location>
</feature>
<accession>A0ACA9K6Z2</accession>
<evidence type="ECO:0000313" key="1">
    <source>
        <dbReference type="EMBL" id="CAG8456797.1"/>
    </source>
</evidence>
<dbReference type="EMBL" id="CAJVPW010000507">
    <property type="protein sequence ID" value="CAG8456797.1"/>
    <property type="molecule type" value="Genomic_DNA"/>
</dbReference>
<keyword evidence="2" id="KW-1185">Reference proteome</keyword>
<organism evidence="1 2">
    <name type="scientific">Cetraspora pellucida</name>
    <dbReference type="NCBI Taxonomy" id="1433469"/>
    <lineage>
        <taxon>Eukaryota</taxon>
        <taxon>Fungi</taxon>
        <taxon>Fungi incertae sedis</taxon>
        <taxon>Mucoromycota</taxon>
        <taxon>Glomeromycotina</taxon>
        <taxon>Glomeromycetes</taxon>
        <taxon>Diversisporales</taxon>
        <taxon>Gigasporaceae</taxon>
        <taxon>Cetraspora</taxon>
    </lineage>
</organism>
<proteinExistence type="predicted"/>
<comment type="caution">
    <text evidence="1">The sequence shown here is derived from an EMBL/GenBank/DDBJ whole genome shotgun (WGS) entry which is preliminary data.</text>
</comment>